<keyword evidence="3" id="KW-1185">Reference proteome</keyword>
<feature type="domain" description="Dynein heavy chain tail" evidence="1">
    <location>
        <begin position="64"/>
        <end position="528"/>
    </location>
</feature>
<name>A0A8S4SHD0_9NEOP</name>
<dbReference type="OrthoDB" id="10252139at2759"/>
<dbReference type="Pfam" id="PF08385">
    <property type="entry name" value="DHC_N1"/>
    <property type="match status" value="1"/>
</dbReference>
<dbReference type="GO" id="GO:0045505">
    <property type="term" value="F:dynein intermediate chain binding"/>
    <property type="evidence" value="ECO:0007669"/>
    <property type="project" value="InterPro"/>
</dbReference>
<protein>
    <submittedName>
        <fullName evidence="2">Jg8188 protein</fullName>
    </submittedName>
</protein>
<evidence type="ECO:0000259" key="1">
    <source>
        <dbReference type="Pfam" id="PF08385"/>
    </source>
</evidence>
<evidence type="ECO:0000313" key="2">
    <source>
        <dbReference type="EMBL" id="CAH2268181.1"/>
    </source>
</evidence>
<dbReference type="AlphaFoldDB" id="A0A8S4SHD0"/>
<sequence length="1084" mass="124520">MEIQGSKDDDLYSNKVQKNLLDLQTNLRVVAHGKGDENMKVILSIDDEVEYWKSLGQNKDANKKEREAASAFCVLFEDICEEIRSLQSSPMQEGRDTVENIAGILDDIWRYTAFPYSQDRIIHVFDIIGHVICTVLQKAVLNVDIWTVCDGVKDNEIVALLSEGLNAAQTWISACNSLTVTYWPNYALHAWKGKSYIPIHCNNFEARLKEIHNIRSTFNQLSKLLTKSERAELNTDKMFEPFKNINIWIYNDPNQIWENAFARFSANLRPTESKIAEKLKPRMQNASTKQMLYEFMRYKTLLNRPVVKQALSSELEIFVSSLLSMLKAIPAQLDMDEIDVQMYQPAEMSPLVQQVQWAKQMEAKVKEIKNCTENYLAEFENSAEVLQLSAQVLKDLKTMYTQLHEEWSRDLQAEVKQSTQISETKPVVEFSSSDRLMVVNYDPRLVRAESEARVLVALGLPAPNPNTTAALQALIAPLKHARALQQVASFHNTLGERMVPSTRPMMLQTALELSALVSDHQPLYWRHEEQLAVYTEQLKQMVLKLEGQNVYLTGQHIAIRSIVEKLMDTELLAKQSEWKRGIKDIREIIEKVEANGYKNTEMWRSHWDLHLYKALECQYIKTLLSLHSHFPIVRVDLVLRGRAVRPSPPLEEIRVQHYTQLRRLVALPAHFMGLQTNIADDNSIFASIVHKHSWLGNKAVPQLEAALSGLERMCVKWTQRAALGCVPDLDALCAEHLKEPADWELNFKACKAYGQAVAKMMFEDEKIEWITVGTVTLRREFEAQARSLWTSLMASLQTSCRDDASTLDSFMANATVMLENKAMPKNAKELADISAKQQALRIKMPEMEKMVESLKRKGHLLRTWGGDSTLDSTFREWHKLHEQMLSQQQMFEHQAEIVKSSLTGEWKNLQSGVEAWVSRWSQAKVRLEDTRDATYEQIVERCRSVLDAAEHCDKLISEKQELISASSEASVRSALNELELWYASARFTVIYYTDKSKRLTPIVKDFKDLLAKVEEQQWVVSSLGTECASCATWDARLQAARRLVRSAHYAQRSVRIPRKEERESHLRERGGFRPEMKMFYKSNL</sequence>
<gene>
    <name evidence="2" type="primary">jg8188</name>
    <name evidence="2" type="ORF">PAEG_LOCUS26576</name>
</gene>
<reference evidence="2" key="1">
    <citation type="submission" date="2022-03" db="EMBL/GenBank/DDBJ databases">
        <authorList>
            <person name="Lindestad O."/>
        </authorList>
    </citation>
    <scope>NUCLEOTIDE SEQUENCE</scope>
</reference>
<dbReference type="InterPro" id="IPR013594">
    <property type="entry name" value="Dynein_heavy_tail"/>
</dbReference>
<dbReference type="EMBL" id="CAKXAJ010026420">
    <property type="protein sequence ID" value="CAH2268181.1"/>
    <property type="molecule type" value="Genomic_DNA"/>
</dbReference>
<dbReference type="Proteomes" id="UP000838756">
    <property type="component" value="Unassembled WGS sequence"/>
</dbReference>
<dbReference type="GO" id="GO:0051959">
    <property type="term" value="F:dynein light intermediate chain binding"/>
    <property type="evidence" value="ECO:0007669"/>
    <property type="project" value="InterPro"/>
</dbReference>
<dbReference type="PANTHER" id="PTHR46532:SF15">
    <property type="entry name" value="CYTOPLASMIC DYNEIN 2 HEAVY CHAIN 1"/>
    <property type="match status" value="1"/>
</dbReference>
<evidence type="ECO:0000313" key="3">
    <source>
        <dbReference type="Proteomes" id="UP000838756"/>
    </source>
</evidence>
<dbReference type="InterPro" id="IPR026983">
    <property type="entry name" value="DHC"/>
</dbReference>
<comment type="caution">
    <text evidence="2">The sequence shown here is derived from an EMBL/GenBank/DDBJ whole genome shotgun (WGS) entry which is preliminary data.</text>
</comment>
<accession>A0A8S4SHD0</accession>
<dbReference type="GO" id="GO:0005858">
    <property type="term" value="C:axonemal dynein complex"/>
    <property type="evidence" value="ECO:0007669"/>
    <property type="project" value="TreeGrafter"/>
</dbReference>
<proteinExistence type="predicted"/>
<dbReference type="GO" id="GO:0007018">
    <property type="term" value="P:microtubule-based movement"/>
    <property type="evidence" value="ECO:0007669"/>
    <property type="project" value="InterPro"/>
</dbReference>
<organism evidence="2 3">
    <name type="scientific">Pararge aegeria aegeria</name>
    <dbReference type="NCBI Taxonomy" id="348720"/>
    <lineage>
        <taxon>Eukaryota</taxon>
        <taxon>Metazoa</taxon>
        <taxon>Ecdysozoa</taxon>
        <taxon>Arthropoda</taxon>
        <taxon>Hexapoda</taxon>
        <taxon>Insecta</taxon>
        <taxon>Pterygota</taxon>
        <taxon>Neoptera</taxon>
        <taxon>Endopterygota</taxon>
        <taxon>Lepidoptera</taxon>
        <taxon>Glossata</taxon>
        <taxon>Ditrysia</taxon>
        <taxon>Papilionoidea</taxon>
        <taxon>Nymphalidae</taxon>
        <taxon>Satyrinae</taxon>
        <taxon>Satyrini</taxon>
        <taxon>Parargina</taxon>
        <taxon>Pararge</taxon>
    </lineage>
</organism>
<dbReference type="PANTHER" id="PTHR46532">
    <property type="entry name" value="MALE FERTILITY FACTOR KL5"/>
    <property type="match status" value="1"/>
</dbReference>